<evidence type="ECO:0000313" key="9">
    <source>
        <dbReference type="EMBL" id="KAH0544373.1"/>
    </source>
</evidence>
<evidence type="ECO:0000256" key="4">
    <source>
        <dbReference type="ARBA" id="ARBA00022679"/>
    </source>
</evidence>
<evidence type="ECO:0000259" key="8">
    <source>
        <dbReference type="PROSITE" id="PS50237"/>
    </source>
</evidence>
<dbReference type="EMBL" id="JAGHQL010000020">
    <property type="protein sequence ID" value="KAH0544373.1"/>
    <property type="molecule type" value="Genomic_DNA"/>
</dbReference>
<dbReference type="InterPro" id="IPR044611">
    <property type="entry name" value="E3A/B/C-like"/>
</dbReference>
<dbReference type="SMART" id="SM00119">
    <property type="entry name" value="HECTc"/>
    <property type="match status" value="1"/>
</dbReference>
<reference evidence="9" key="1">
    <citation type="submission" date="2021-03" db="EMBL/GenBank/DDBJ databases">
        <title>Comparative genomics and phylogenomic investigation of the class Geoglossomycetes provide insights into ecological specialization and systematics.</title>
        <authorList>
            <person name="Melie T."/>
            <person name="Pirro S."/>
            <person name="Miller A.N."/>
            <person name="Quandt A."/>
        </authorList>
    </citation>
    <scope>NUCLEOTIDE SEQUENCE</scope>
    <source>
        <strain evidence="9">GBOQ0MN5Z8</strain>
    </source>
</reference>
<dbReference type="Gene3D" id="3.90.1750.10">
    <property type="entry name" value="Hect, E3 ligase catalytic domains"/>
    <property type="match status" value="1"/>
</dbReference>
<dbReference type="InterPro" id="IPR000569">
    <property type="entry name" value="HECT_dom"/>
</dbReference>
<sequence>MFQSFTGSSRRPRQVNLSGRNPNPFAASSASNTALVNAQQERFLRKLERDRLNATKTIQRLWRGHSCRSKTKNEWRDIWDQIGDRGPGWSAGISAEERHEIRGPESFKLEDECLDDLRILLYFADLKVAEDMRRLDWFIRRLLKTIEASPSTFTQKRSRFLLLRLERLLLDALMLDMTPPAVSPDFTADSLSILDFLTRTIPKDTAQNASQYYRTLSRVTVRANTQPTRIQDCLLRSVLCPLEQITSETVSAYEAFATAYLSTPNLQMYLRDFDGLMAGLNYRLLAMALAGLIRNSPASRILVSDVPENEGQLWLLAYFIYSNQLIHGAETPTVHAPDPDYVAVVSTLLCSLADEISARIDVDAIPVEKGPSNTEDRQGRRTSIQKRLRMPLPNFVRYEILSLVNQRSIASLLARTDGVAAHGTQRAQSSSMNGGADARHLAGYALTLLRVFPRRGDEIRMWLYLGSTSAPTSAAEVSGMRLPAIKYFWKATQGTSIYKSIYQDQNAALRLLRPRYETTLEDTEEKDKEWGIILLFLELYTFVLKVMDDEEFLSGGAPNILGGSGFGSSWTRESALPLGEVKEMTVFLKNLAFTMYWNASEISGMSEPGSATSISSYFNTSGTPKGLTPRDEGAGSGSRNKTATGLAGVPIDHVKGIVTGLLRMVYERDSRRRFLPKDHWLMTSRFDMDGFIPDVVAEEESRHKVQEADDEDDEKNGEIEEEDNEEGALPVSEIIGTRRTQHTRNLEVLRRQQRKASRKKYLEAVTPRLEILQNMPFFIPFTTRVQIFRQFVLLDQTRRRGGHIDPDNWRLSIIQGPHRGIESRMMEHEIISRHHAKIKRDNVFEDAYDQFYELGEGLKEPIQITFVDRFDTVEAGIDGGGVTKEFLTSVTKEAFSPSNGLNLFVENDHNLLYPNPSAAEERKDLLREAAFREGSPDWNDQIRELLRRYEFLGRIIGKCLYEGILVDVVFAGFFLLKWALTGGSGVASRESGYRANLNDLRDLDEGLYQGLLQLKNYEGDVEDFSLNFTVTDTISAHHGSGGGAAPFRTITHELKPGGSNIPVTNENRLVYISYIARHRLQLQPHLQTNAFLRGLGEIIQPSWLSMFNQSELQTLVGGDSSEIDVVDLRRNTLYGGVYAVGDDQKEHPCIQLFWEVMASLSDVERRNVLKFVTSTPRAPLLGFGQLNPRFSIRDAGDDQERLPSTSTCVNLLKLPRYKSEKTMREKLLYAVNAGAGFDLS</sequence>
<dbReference type="Gene3D" id="3.30.2160.10">
    <property type="entry name" value="Hect, E3 ligase catalytic domain"/>
    <property type="match status" value="1"/>
</dbReference>
<evidence type="ECO:0000256" key="2">
    <source>
        <dbReference type="ARBA" id="ARBA00004906"/>
    </source>
</evidence>
<dbReference type="FunFam" id="3.30.2410.10:FF:000017">
    <property type="entry name" value="E3 ubiquitin-protein ligase UPL7"/>
    <property type="match status" value="1"/>
</dbReference>
<dbReference type="GO" id="GO:0006511">
    <property type="term" value="P:ubiquitin-dependent protein catabolic process"/>
    <property type="evidence" value="ECO:0007669"/>
    <property type="project" value="TreeGrafter"/>
</dbReference>
<dbReference type="PANTHER" id="PTHR45700">
    <property type="entry name" value="UBIQUITIN-PROTEIN LIGASE E3C"/>
    <property type="match status" value="1"/>
</dbReference>
<keyword evidence="4" id="KW-0808">Transferase</keyword>
<comment type="catalytic activity">
    <reaction evidence="1">
        <text>S-ubiquitinyl-[E2 ubiquitin-conjugating enzyme]-L-cysteine + [acceptor protein]-L-lysine = [E2 ubiquitin-conjugating enzyme]-L-cysteine + N(6)-ubiquitinyl-[acceptor protein]-L-lysine.</text>
        <dbReference type="EC" id="2.3.2.26"/>
    </reaction>
</comment>
<gene>
    <name evidence="9" type="ORF">FGG08_001514</name>
</gene>
<evidence type="ECO:0000256" key="3">
    <source>
        <dbReference type="ARBA" id="ARBA00012485"/>
    </source>
</evidence>
<proteinExistence type="predicted"/>
<comment type="caution">
    <text evidence="9">The sequence shown here is derived from an EMBL/GenBank/DDBJ whole genome shotgun (WGS) entry which is preliminary data.</text>
</comment>
<dbReference type="Gene3D" id="3.30.2410.10">
    <property type="entry name" value="Hect, E3 ligase catalytic domain"/>
    <property type="match status" value="1"/>
</dbReference>
<keyword evidence="5 6" id="KW-0833">Ubl conjugation pathway</keyword>
<dbReference type="Proteomes" id="UP000698800">
    <property type="component" value="Unassembled WGS sequence"/>
</dbReference>
<dbReference type="SUPFAM" id="SSF56204">
    <property type="entry name" value="Hect, E3 ligase catalytic domain"/>
    <property type="match status" value="1"/>
</dbReference>
<feature type="region of interest" description="Disordered" evidence="7">
    <location>
        <begin position="1"/>
        <end position="32"/>
    </location>
</feature>
<evidence type="ECO:0000256" key="5">
    <source>
        <dbReference type="ARBA" id="ARBA00022786"/>
    </source>
</evidence>
<feature type="active site" description="Glycyl thioester intermediate" evidence="6">
    <location>
        <position position="1208"/>
    </location>
</feature>
<feature type="compositionally biased region" description="Acidic residues" evidence="7">
    <location>
        <begin position="708"/>
        <end position="726"/>
    </location>
</feature>
<evidence type="ECO:0000313" key="10">
    <source>
        <dbReference type="Proteomes" id="UP000698800"/>
    </source>
</evidence>
<dbReference type="FunFam" id="3.30.2160.10:FF:000002">
    <property type="entry name" value="Putative Ubiquitin-protein ligase E3C"/>
    <property type="match status" value="1"/>
</dbReference>
<evidence type="ECO:0000256" key="1">
    <source>
        <dbReference type="ARBA" id="ARBA00000885"/>
    </source>
</evidence>
<organism evidence="9 10">
    <name type="scientific">Glutinoglossum americanum</name>
    <dbReference type="NCBI Taxonomy" id="1670608"/>
    <lineage>
        <taxon>Eukaryota</taxon>
        <taxon>Fungi</taxon>
        <taxon>Dikarya</taxon>
        <taxon>Ascomycota</taxon>
        <taxon>Pezizomycotina</taxon>
        <taxon>Geoglossomycetes</taxon>
        <taxon>Geoglossales</taxon>
        <taxon>Geoglossaceae</taxon>
        <taxon>Glutinoglossum</taxon>
    </lineage>
</organism>
<comment type="pathway">
    <text evidence="2">Protein modification; protein ubiquitination.</text>
</comment>
<dbReference type="AlphaFoldDB" id="A0A9P8IGS1"/>
<feature type="region of interest" description="Disordered" evidence="7">
    <location>
        <begin position="699"/>
        <end position="730"/>
    </location>
</feature>
<dbReference type="PANTHER" id="PTHR45700:SF2">
    <property type="entry name" value="UBIQUITIN-PROTEIN LIGASE E3C"/>
    <property type="match status" value="1"/>
</dbReference>
<evidence type="ECO:0000256" key="7">
    <source>
        <dbReference type="SAM" id="MobiDB-lite"/>
    </source>
</evidence>
<dbReference type="GO" id="GO:0061630">
    <property type="term" value="F:ubiquitin protein ligase activity"/>
    <property type="evidence" value="ECO:0007669"/>
    <property type="project" value="UniProtKB-EC"/>
</dbReference>
<feature type="domain" description="HECT" evidence="8">
    <location>
        <begin position="858"/>
        <end position="1240"/>
    </location>
</feature>
<dbReference type="GO" id="GO:0000209">
    <property type="term" value="P:protein polyubiquitination"/>
    <property type="evidence" value="ECO:0007669"/>
    <property type="project" value="InterPro"/>
</dbReference>
<name>A0A9P8IGS1_9PEZI</name>
<protein>
    <recommendedName>
        <fullName evidence="3">HECT-type E3 ubiquitin transferase</fullName>
        <ecNumber evidence="3">2.3.2.26</ecNumber>
    </recommendedName>
</protein>
<dbReference type="EC" id="2.3.2.26" evidence="3"/>
<evidence type="ECO:0000256" key="6">
    <source>
        <dbReference type="PROSITE-ProRule" id="PRU00104"/>
    </source>
</evidence>
<dbReference type="CDD" id="cd00078">
    <property type="entry name" value="HECTc"/>
    <property type="match status" value="1"/>
</dbReference>
<keyword evidence="10" id="KW-1185">Reference proteome</keyword>
<dbReference type="PROSITE" id="PS50096">
    <property type="entry name" value="IQ"/>
    <property type="match status" value="1"/>
</dbReference>
<accession>A0A9P8IGS1</accession>
<feature type="region of interest" description="Disordered" evidence="7">
    <location>
        <begin position="621"/>
        <end position="644"/>
    </location>
</feature>
<dbReference type="InterPro" id="IPR035983">
    <property type="entry name" value="Hect_E3_ubiquitin_ligase"/>
</dbReference>
<dbReference type="Pfam" id="PF00632">
    <property type="entry name" value="HECT"/>
    <property type="match status" value="1"/>
</dbReference>
<dbReference type="OrthoDB" id="8068875at2759"/>
<dbReference type="PROSITE" id="PS50237">
    <property type="entry name" value="HECT"/>
    <property type="match status" value="1"/>
</dbReference>